<gene>
    <name evidence="1" type="ORF">INT46_010415</name>
</gene>
<proteinExistence type="predicted"/>
<protein>
    <submittedName>
        <fullName evidence="1">Uncharacterized protein</fullName>
    </submittedName>
</protein>
<comment type="caution">
    <text evidence="1">The sequence shown here is derived from an EMBL/GenBank/DDBJ whole genome shotgun (WGS) entry which is preliminary data.</text>
</comment>
<organism evidence="1 2">
    <name type="scientific">Mucor plumbeus</name>
    <dbReference type="NCBI Taxonomy" id="97098"/>
    <lineage>
        <taxon>Eukaryota</taxon>
        <taxon>Fungi</taxon>
        <taxon>Fungi incertae sedis</taxon>
        <taxon>Mucoromycota</taxon>
        <taxon>Mucoromycotina</taxon>
        <taxon>Mucoromycetes</taxon>
        <taxon>Mucorales</taxon>
        <taxon>Mucorineae</taxon>
        <taxon>Mucoraceae</taxon>
        <taxon>Mucor</taxon>
    </lineage>
</organism>
<evidence type="ECO:0000313" key="1">
    <source>
        <dbReference type="EMBL" id="KAG2198336.1"/>
    </source>
</evidence>
<dbReference type="OrthoDB" id="2287425at2759"/>
<keyword evidence="2" id="KW-1185">Reference proteome</keyword>
<reference evidence="1" key="1">
    <citation type="submission" date="2020-12" db="EMBL/GenBank/DDBJ databases">
        <title>Metabolic potential, ecology and presence of endohyphal bacteria is reflected in genomic diversity of Mucoromycotina.</title>
        <authorList>
            <person name="Muszewska A."/>
            <person name="Okrasinska A."/>
            <person name="Steczkiewicz K."/>
            <person name="Drgas O."/>
            <person name="Orlowska M."/>
            <person name="Perlinska-Lenart U."/>
            <person name="Aleksandrzak-Piekarczyk T."/>
            <person name="Szatraj K."/>
            <person name="Zielenkiewicz U."/>
            <person name="Pilsyk S."/>
            <person name="Malc E."/>
            <person name="Mieczkowski P."/>
            <person name="Kruszewska J.S."/>
            <person name="Biernat P."/>
            <person name="Pawlowska J."/>
        </authorList>
    </citation>
    <scope>NUCLEOTIDE SEQUENCE</scope>
    <source>
        <strain evidence="1">CBS 226.32</strain>
    </source>
</reference>
<sequence>MSQKVEHYSLEYKRHLYQSENFVDARRLRDHYTTVEGICYPNTKSKTYNTKYKKFMSKSEARRRKLEDLAKHLKEKHESKKRPEVDNGFKKLVESKKWILSTGTIVEDKLYSFGKTCFSNHPSQSLILDLNDLDIYVKSEVFTPQGIEEIKTYHARKVRDVLNETQEWEKSYDRSKSFDLDWIKHSIYTLLREYEYDAFEIDHNEQCGETCSVASSIRKDNKRDIRDVEEGLRKQMGYRCDLLIRQHGPTNEINMEYCASEVGMKNKELGRKEIREKFSKLPKLLKDMLDTLTVQRNLENTKDIYTYGIICSGLSLQVLHAERIGYVTRIIRNKRLSISRSISKFGESIIPILVQAYILKLQVADIHDLLNSSSTKTRQDESWLDTCLFETDSFVIIPQTSLST</sequence>
<dbReference type="AlphaFoldDB" id="A0A8H7UTS7"/>
<name>A0A8H7UTS7_9FUNG</name>
<dbReference type="EMBL" id="JAEPRC010000391">
    <property type="protein sequence ID" value="KAG2198336.1"/>
    <property type="molecule type" value="Genomic_DNA"/>
</dbReference>
<dbReference type="Proteomes" id="UP000650833">
    <property type="component" value="Unassembled WGS sequence"/>
</dbReference>
<evidence type="ECO:0000313" key="2">
    <source>
        <dbReference type="Proteomes" id="UP000650833"/>
    </source>
</evidence>
<accession>A0A8H7UTS7</accession>